<dbReference type="Gene3D" id="2.30.140.10">
    <property type="entry name" value="Spermidine synthase, tetramerisation domain"/>
    <property type="match status" value="1"/>
</dbReference>
<dbReference type="HAMAP" id="MF_00198">
    <property type="entry name" value="Spermidine_synth"/>
    <property type="match status" value="1"/>
</dbReference>
<dbReference type="NCBIfam" id="NF037959">
    <property type="entry name" value="MFS_SpdSyn"/>
    <property type="match status" value="1"/>
</dbReference>
<evidence type="ECO:0000256" key="5">
    <source>
        <dbReference type="ARBA" id="ARBA00049721"/>
    </source>
</evidence>
<keyword evidence="11" id="KW-1185">Reference proteome</keyword>
<dbReference type="GO" id="GO:0006596">
    <property type="term" value="P:polyamine biosynthetic process"/>
    <property type="evidence" value="ECO:0007669"/>
    <property type="project" value="UniProtKB-UniRule"/>
</dbReference>
<dbReference type="EMBL" id="JAYMYQ010000005">
    <property type="protein sequence ID" value="KAK7328865.1"/>
    <property type="molecule type" value="Genomic_DNA"/>
</dbReference>
<proteinExistence type="inferred from homology"/>
<evidence type="ECO:0000259" key="9">
    <source>
        <dbReference type="PROSITE" id="PS51006"/>
    </source>
</evidence>
<feature type="active site" description="Proton acceptor" evidence="6">
    <location>
        <position position="220"/>
    </location>
</feature>
<dbReference type="PANTHER" id="PTHR43317">
    <property type="entry name" value="THERMOSPERMINE SYNTHASE ACAULIS5"/>
    <property type="match status" value="1"/>
</dbReference>
<evidence type="ECO:0000256" key="8">
    <source>
        <dbReference type="SAM" id="SignalP"/>
    </source>
</evidence>
<feature type="signal peptide" evidence="8">
    <location>
        <begin position="1"/>
        <end position="29"/>
    </location>
</feature>
<accession>A0AAN9Q8H7</accession>
<dbReference type="PANTHER" id="PTHR43317:SF10">
    <property type="entry name" value="PABS DOMAIN-CONTAINING PROTEIN"/>
    <property type="match status" value="1"/>
</dbReference>
<comment type="catalytic activity">
    <reaction evidence="4">
        <text>S-adenosyl 3-(methylsulfanyl)propylamine + spermidine = thermospermine + S-methyl-5'-thioadenosine + H(+)</text>
        <dbReference type="Rhea" id="RHEA:30515"/>
        <dbReference type="ChEBI" id="CHEBI:15378"/>
        <dbReference type="ChEBI" id="CHEBI:17509"/>
        <dbReference type="ChEBI" id="CHEBI:57443"/>
        <dbReference type="ChEBI" id="CHEBI:57834"/>
        <dbReference type="ChEBI" id="CHEBI:59903"/>
        <dbReference type="EC" id="2.5.1.79"/>
    </reaction>
</comment>
<dbReference type="EC" id="2.5.1.79" evidence="5"/>
<dbReference type="SUPFAM" id="SSF53335">
    <property type="entry name" value="S-adenosyl-L-methionine-dependent methyltransferases"/>
    <property type="match status" value="1"/>
</dbReference>
<evidence type="ECO:0000256" key="4">
    <source>
        <dbReference type="ARBA" id="ARBA00048874"/>
    </source>
</evidence>
<comment type="similarity">
    <text evidence="1">Belongs to the spermidine/spermine synthase family.</text>
</comment>
<feature type="chain" id="PRO_5042898123" description="thermospermine synthase" evidence="8">
    <location>
        <begin position="30"/>
        <end position="420"/>
    </location>
</feature>
<dbReference type="Proteomes" id="UP001367508">
    <property type="component" value="Unassembled WGS sequence"/>
</dbReference>
<dbReference type="Pfam" id="PF17284">
    <property type="entry name" value="Spermine_synt_N"/>
    <property type="match status" value="1"/>
</dbReference>
<dbReference type="InterPro" id="IPR030374">
    <property type="entry name" value="PABS"/>
</dbReference>
<keyword evidence="3 6" id="KW-0620">Polyamine biosynthesis</keyword>
<organism evidence="10 11">
    <name type="scientific">Canavalia gladiata</name>
    <name type="common">Sword bean</name>
    <name type="synonym">Dolichos gladiatus</name>
    <dbReference type="NCBI Taxonomy" id="3824"/>
    <lineage>
        <taxon>Eukaryota</taxon>
        <taxon>Viridiplantae</taxon>
        <taxon>Streptophyta</taxon>
        <taxon>Embryophyta</taxon>
        <taxon>Tracheophyta</taxon>
        <taxon>Spermatophyta</taxon>
        <taxon>Magnoliopsida</taxon>
        <taxon>eudicotyledons</taxon>
        <taxon>Gunneridae</taxon>
        <taxon>Pentapetalae</taxon>
        <taxon>rosids</taxon>
        <taxon>fabids</taxon>
        <taxon>Fabales</taxon>
        <taxon>Fabaceae</taxon>
        <taxon>Papilionoideae</taxon>
        <taxon>50 kb inversion clade</taxon>
        <taxon>NPAAA clade</taxon>
        <taxon>indigoferoid/millettioid clade</taxon>
        <taxon>Phaseoleae</taxon>
        <taxon>Canavalia</taxon>
    </lineage>
</organism>
<dbReference type="FunFam" id="3.40.50.150:FF:000088">
    <property type="entry name" value="Polyamine aminopropyltransferase"/>
    <property type="match status" value="1"/>
</dbReference>
<evidence type="ECO:0000256" key="6">
    <source>
        <dbReference type="PROSITE-ProRule" id="PRU00354"/>
    </source>
</evidence>
<dbReference type="InterPro" id="IPR035246">
    <property type="entry name" value="Spermidine_synt_N"/>
</dbReference>
<dbReference type="InterPro" id="IPR037163">
    <property type="entry name" value="Spermidine_synt_N_sf"/>
</dbReference>
<evidence type="ECO:0000256" key="3">
    <source>
        <dbReference type="ARBA" id="ARBA00023115"/>
    </source>
</evidence>
<evidence type="ECO:0000256" key="2">
    <source>
        <dbReference type="ARBA" id="ARBA00022679"/>
    </source>
</evidence>
<evidence type="ECO:0000256" key="7">
    <source>
        <dbReference type="SAM" id="MobiDB-lite"/>
    </source>
</evidence>
<dbReference type="Gene3D" id="3.40.50.150">
    <property type="entry name" value="Vaccinia Virus protein VP39"/>
    <property type="match status" value="1"/>
</dbReference>
<dbReference type="GO" id="GO:0010487">
    <property type="term" value="F:thermospermine synthase activity"/>
    <property type="evidence" value="ECO:0007669"/>
    <property type="project" value="UniProtKB-EC"/>
</dbReference>
<dbReference type="InterPro" id="IPR029063">
    <property type="entry name" value="SAM-dependent_MTases_sf"/>
</dbReference>
<dbReference type="CDD" id="cd02440">
    <property type="entry name" value="AdoMet_MTases"/>
    <property type="match status" value="1"/>
</dbReference>
<dbReference type="Pfam" id="PF01564">
    <property type="entry name" value="Spermine_synth"/>
    <property type="match status" value="1"/>
</dbReference>
<feature type="domain" description="PABS" evidence="9">
    <location>
        <begin position="67"/>
        <end position="304"/>
    </location>
</feature>
<evidence type="ECO:0000313" key="10">
    <source>
        <dbReference type="EMBL" id="KAK7328865.1"/>
    </source>
</evidence>
<protein>
    <recommendedName>
        <fullName evidence="5">thermospermine synthase</fullName>
        <ecNumber evidence="5">2.5.1.79</ecNumber>
    </recommendedName>
</protein>
<feature type="region of interest" description="Disordered" evidence="7">
    <location>
        <begin position="377"/>
        <end position="420"/>
    </location>
</feature>
<evidence type="ECO:0000313" key="11">
    <source>
        <dbReference type="Proteomes" id="UP001367508"/>
    </source>
</evidence>
<keyword evidence="2 6" id="KW-0808">Transferase</keyword>
<dbReference type="AlphaFoldDB" id="A0AAN9Q8H7"/>
<feature type="compositionally biased region" description="Basic and acidic residues" evidence="7">
    <location>
        <begin position="377"/>
        <end position="399"/>
    </location>
</feature>
<gene>
    <name evidence="10" type="ORF">VNO77_22992</name>
</gene>
<dbReference type="InterPro" id="IPR001045">
    <property type="entry name" value="Spermi_synthase"/>
</dbReference>
<name>A0AAN9Q8H7_CANGL</name>
<dbReference type="PROSITE" id="PS51006">
    <property type="entry name" value="PABS_2"/>
    <property type="match status" value="1"/>
</dbReference>
<keyword evidence="8" id="KW-0732">Signal</keyword>
<evidence type="ECO:0000256" key="1">
    <source>
        <dbReference type="ARBA" id="ARBA00007867"/>
    </source>
</evidence>
<comment type="caution">
    <text evidence="10">The sequence shown here is derived from an EMBL/GenBank/DDBJ whole genome shotgun (WGS) entry which is preliminary data.</text>
</comment>
<reference evidence="10 11" key="1">
    <citation type="submission" date="2024-01" db="EMBL/GenBank/DDBJ databases">
        <title>The genomes of 5 underutilized Papilionoideae crops provide insights into root nodulation and disease resistanc.</title>
        <authorList>
            <person name="Jiang F."/>
        </authorList>
    </citation>
    <scope>NUCLEOTIDE SEQUENCE [LARGE SCALE GENOMIC DNA]</scope>
    <source>
        <strain evidence="10">LVBAO_FW01</strain>
        <tissue evidence="10">Leaves</tissue>
    </source>
</reference>
<sequence>MDPTSIMWPFLRSFMVLLLPLYLNKSAQYIDLELIEDYIEININEKGQKKPDEDEPSSHNVTEVTVNHWFEQEIDSDVKWGLATNRVEFQGASEFQNLTVLTTKRFGKALVFDGHLQNTEMDEYIYHESLVHPALLLHNEPKTVFIMGGGGGSAAREALRHRNIKKVKICDIDKDISGLIRKHVRANHKAFNDKRLQIVYNDAKDELEKSKEKFDVIIGDLPDPNESKLCNNLYTKSFYEHVANQNLKEDGLFVTQAGPAGILTHKAVFSPIYNTLKQVFTYVIAYTTVVPSYGDLYGWIMASNKPINLDSEQLNKRIGERIKGELRYLDGPLITASTALSKTLKKSLMKETRIFTEEHMRVGFVRQRGIRFEEEAREPKVMKEEDSRRCLGRGKDENKTWSSVGRGGKLISKKRNEGID</sequence>